<dbReference type="EMBL" id="CP013235">
    <property type="protein sequence ID" value="AMP12239.1"/>
    <property type="molecule type" value="Genomic_DNA"/>
</dbReference>
<dbReference type="PATRIC" id="fig|279058.17.peg.4941"/>
<proteinExistence type="predicted"/>
<evidence type="ECO:0000313" key="2">
    <source>
        <dbReference type="Proteomes" id="UP000071778"/>
    </source>
</evidence>
<accession>A0A127QQC7</accession>
<reference evidence="1 2" key="1">
    <citation type="submission" date="2015-11" db="EMBL/GenBank/DDBJ databases">
        <title>Exploring the genomic traits of fungus-feeding bacterial genus Collimonas.</title>
        <authorList>
            <person name="Song C."/>
            <person name="Schmidt R."/>
            <person name="de Jager V."/>
            <person name="Krzyzanowska D."/>
            <person name="Jongedijk E."/>
            <person name="Cankar K."/>
            <person name="Beekwilder J."/>
            <person name="van Veen A."/>
            <person name="de Boer W."/>
            <person name="van Veen J.A."/>
            <person name="Garbeva P."/>
        </authorList>
    </citation>
    <scope>NUCLEOTIDE SEQUENCE [LARGE SCALE GENOMIC DNA]</scope>
    <source>
        <strain evidence="1 2">Ter282</strain>
    </source>
</reference>
<organism evidence="1 2">
    <name type="scientific">Collimonas arenae</name>
    <dbReference type="NCBI Taxonomy" id="279058"/>
    <lineage>
        <taxon>Bacteria</taxon>
        <taxon>Pseudomonadati</taxon>
        <taxon>Pseudomonadota</taxon>
        <taxon>Betaproteobacteria</taxon>
        <taxon>Burkholderiales</taxon>
        <taxon>Oxalobacteraceae</taxon>
        <taxon>Collimonas</taxon>
    </lineage>
</organism>
<name>A0A127QQC7_9BURK</name>
<dbReference type="AlphaFoldDB" id="A0A127QQC7"/>
<protein>
    <submittedName>
        <fullName evidence="1">Uncharacterized protein</fullName>
    </submittedName>
</protein>
<dbReference type="Proteomes" id="UP000071778">
    <property type="component" value="Chromosome"/>
</dbReference>
<keyword evidence="2" id="KW-1185">Reference proteome</keyword>
<evidence type="ECO:0000313" key="1">
    <source>
        <dbReference type="EMBL" id="AMP12239.1"/>
    </source>
</evidence>
<gene>
    <name evidence="1" type="ORF">CAter282_4582</name>
</gene>
<sequence length="47" mass="5459">MNNYQTAQIKQRNGVHALSGTCTPVTRSVRQEYRQATALNHGQMRWR</sequence>